<comment type="similarity">
    <text evidence="2 15">Belongs to the DNA polymerase type-Y family.</text>
</comment>
<feature type="active site" evidence="15">
    <location>
        <position position="105"/>
    </location>
</feature>
<keyword evidence="9 15" id="KW-0227">DNA damage</keyword>
<name>A0ABU9TRS2_9GAMM</name>
<evidence type="ECO:0000313" key="18">
    <source>
        <dbReference type="Proteomes" id="UP001449225"/>
    </source>
</evidence>
<dbReference type="CDD" id="cd03586">
    <property type="entry name" value="PolY_Pol_IV_kappa"/>
    <property type="match status" value="1"/>
</dbReference>
<dbReference type="Gene3D" id="3.30.70.270">
    <property type="match status" value="1"/>
</dbReference>
<keyword evidence="11 15" id="KW-0239">DNA-directed DNA polymerase</keyword>
<dbReference type="Gene3D" id="1.10.150.20">
    <property type="entry name" value="5' to 3' exonuclease, C-terminal subdomain"/>
    <property type="match status" value="1"/>
</dbReference>
<keyword evidence="8 15" id="KW-0479">Metal-binding</keyword>
<evidence type="ECO:0000259" key="16">
    <source>
        <dbReference type="PROSITE" id="PS50173"/>
    </source>
</evidence>
<dbReference type="Gene3D" id="3.40.1170.60">
    <property type="match status" value="1"/>
</dbReference>
<accession>A0ABU9TRS2</accession>
<comment type="subcellular location">
    <subcellularLocation>
        <location evidence="1 15">Cytoplasm</location>
    </subcellularLocation>
</comment>
<keyword evidence="7 15" id="KW-0235">DNA replication</keyword>
<evidence type="ECO:0000256" key="3">
    <source>
        <dbReference type="ARBA" id="ARBA00022457"/>
    </source>
</evidence>
<evidence type="ECO:0000256" key="4">
    <source>
        <dbReference type="ARBA" id="ARBA00022490"/>
    </source>
</evidence>
<evidence type="ECO:0000256" key="7">
    <source>
        <dbReference type="ARBA" id="ARBA00022705"/>
    </source>
</evidence>
<comment type="subunit">
    <text evidence="15">Monomer.</text>
</comment>
<dbReference type="Pfam" id="PF11799">
    <property type="entry name" value="IMS_C"/>
    <property type="match status" value="1"/>
</dbReference>
<dbReference type="HAMAP" id="MF_01113">
    <property type="entry name" value="DNApol_IV"/>
    <property type="match status" value="1"/>
</dbReference>
<gene>
    <name evidence="15 17" type="primary">dinB</name>
    <name evidence="17" type="ORF">WNY58_08480</name>
</gene>
<dbReference type="InterPro" id="IPR022880">
    <property type="entry name" value="DNApol_IV"/>
</dbReference>
<dbReference type="InterPro" id="IPR001126">
    <property type="entry name" value="UmuC"/>
</dbReference>
<keyword evidence="6 15" id="KW-0548">Nucleotidyltransferase</keyword>
<dbReference type="RefSeq" id="WP_067982347.1">
    <property type="nucleotide sequence ID" value="NZ_JBBMRA010000006.1"/>
</dbReference>
<comment type="cofactor">
    <cofactor evidence="15">
        <name>Mg(2+)</name>
        <dbReference type="ChEBI" id="CHEBI:18420"/>
    </cofactor>
    <text evidence="15">Binds 2 magnesium ions per subunit.</text>
</comment>
<keyword evidence="3 15" id="KW-0515">Mutator protein</keyword>
<dbReference type="Pfam" id="PF21999">
    <property type="entry name" value="IMS_HHH_1"/>
    <property type="match status" value="1"/>
</dbReference>
<organism evidence="17 18">
    <name type="scientific">Neptuniibacter pectenicola</name>
    <dbReference type="NCBI Taxonomy" id="1806669"/>
    <lineage>
        <taxon>Bacteria</taxon>
        <taxon>Pseudomonadati</taxon>
        <taxon>Pseudomonadota</taxon>
        <taxon>Gammaproteobacteria</taxon>
        <taxon>Oceanospirillales</taxon>
        <taxon>Oceanospirillaceae</taxon>
        <taxon>Neptuniibacter</taxon>
    </lineage>
</organism>
<feature type="binding site" evidence="15">
    <location>
        <position position="104"/>
    </location>
    <ligand>
        <name>Mg(2+)</name>
        <dbReference type="ChEBI" id="CHEBI:18420"/>
    </ligand>
</feature>
<dbReference type="PROSITE" id="PS50173">
    <property type="entry name" value="UMUC"/>
    <property type="match status" value="1"/>
</dbReference>
<dbReference type="InterPro" id="IPR053848">
    <property type="entry name" value="IMS_HHH_1"/>
</dbReference>
<evidence type="ECO:0000256" key="11">
    <source>
        <dbReference type="ARBA" id="ARBA00022932"/>
    </source>
</evidence>
<keyword evidence="5 15" id="KW-0808">Transferase</keyword>
<evidence type="ECO:0000256" key="10">
    <source>
        <dbReference type="ARBA" id="ARBA00022842"/>
    </source>
</evidence>
<evidence type="ECO:0000256" key="12">
    <source>
        <dbReference type="ARBA" id="ARBA00023125"/>
    </source>
</evidence>
<dbReference type="PANTHER" id="PTHR11076:SF33">
    <property type="entry name" value="DNA POLYMERASE KAPPA"/>
    <property type="match status" value="1"/>
</dbReference>
<feature type="domain" description="UmuC" evidence="16">
    <location>
        <begin position="5"/>
        <end position="186"/>
    </location>
</feature>
<dbReference type="NCBIfam" id="NF002677">
    <property type="entry name" value="PRK02406.1"/>
    <property type="match status" value="1"/>
</dbReference>
<reference evidence="17 18" key="1">
    <citation type="submission" date="2024-03" db="EMBL/GenBank/DDBJ databases">
        <title>Community enrichment and isolation of bacterial strains for fucoidan degradation.</title>
        <authorList>
            <person name="Sichert A."/>
        </authorList>
    </citation>
    <scope>NUCLEOTIDE SEQUENCE [LARGE SCALE GENOMIC DNA]</scope>
    <source>
        <strain evidence="17 18">AS76</strain>
    </source>
</reference>
<dbReference type="EC" id="2.7.7.7" evidence="15"/>
<evidence type="ECO:0000256" key="5">
    <source>
        <dbReference type="ARBA" id="ARBA00022679"/>
    </source>
</evidence>
<evidence type="ECO:0000256" key="8">
    <source>
        <dbReference type="ARBA" id="ARBA00022723"/>
    </source>
</evidence>
<dbReference type="PANTHER" id="PTHR11076">
    <property type="entry name" value="DNA REPAIR POLYMERASE UMUC / TRANSFERASE FAMILY MEMBER"/>
    <property type="match status" value="1"/>
</dbReference>
<dbReference type="SUPFAM" id="SSF56672">
    <property type="entry name" value="DNA/RNA polymerases"/>
    <property type="match status" value="1"/>
</dbReference>
<dbReference type="SUPFAM" id="SSF100879">
    <property type="entry name" value="Lesion bypass DNA polymerase (Y-family), little finger domain"/>
    <property type="match status" value="1"/>
</dbReference>
<dbReference type="InterPro" id="IPR017961">
    <property type="entry name" value="DNA_pol_Y-fam_little_finger"/>
</dbReference>
<keyword evidence="4 15" id="KW-0963">Cytoplasm</keyword>
<dbReference type="Proteomes" id="UP001449225">
    <property type="component" value="Unassembled WGS sequence"/>
</dbReference>
<protein>
    <recommendedName>
        <fullName evidence="15">DNA polymerase IV</fullName>
        <shortName evidence="15">Pol IV</shortName>
        <ecNumber evidence="15">2.7.7.7</ecNumber>
    </recommendedName>
</protein>
<evidence type="ECO:0000256" key="15">
    <source>
        <dbReference type="HAMAP-Rule" id="MF_01113"/>
    </source>
</evidence>
<dbReference type="GO" id="GO:0003887">
    <property type="term" value="F:DNA-directed DNA polymerase activity"/>
    <property type="evidence" value="ECO:0007669"/>
    <property type="project" value="UniProtKB-EC"/>
</dbReference>
<feature type="binding site" evidence="15">
    <location>
        <position position="9"/>
    </location>
    <ligand>
        <name>Mg(2+)</name>
        <dbReference type="ChEBI" id="CHEBI:18420"/>
    </ligand>
</feature>
<comment type="catalytic activity">
    <reaction evidence="14 15">
        <text>DNA(n) + a 2'-deoxyribonucleoside 5'-triphosphate = DNA(n+1) + diphosphate</text>
        <dbReference type="Rhea" id="RHEA:22508"/>
        <dbReference type="Rhea" id="RHEA-COMP:17339"/>
        <dbReference type="Rhea" id="RHEA-COMP:17340"/>
        <dbReference type="ChEBI" id="CHEBI:33019"/>
        <dbReference type="ChEBI" id="CHEBI:61560"/>
        <dbReference type="ChEBI" id="CHEBI:173112"/>
        <dbReference type="EC" id="2.7.7.7"/>
    </reaction>
</comment>
<dbReference type="InterPro" id="IPR036775">
    <property type="entry name" value="DNA_pol_Y-fam_lit_finger_sf"/>
</dbReference>
<evidence type="ECO:0000256" key="13">
    <source>
        <dbReference type="ARBA" id="ARBA00023204"/>
    </source>
</evidence>
<dbReference type="EMBL" id="JBBMRA010000006">
    <property type="protein sequence ID" value="MEM5536424.1"/>
    <property type="molecule type" value="Genomic_DNA"/>
</dbReference>
<evidence type="ECO:0000256" key="1">
    <source>
        <dbReference type="ARBA" id="ARBA00004496"/>
    </source>
</evidence>
<keyword evidence="10 15" id="KW-0460">Magnesium</keyword>
<comment type="caution">
    <text evidence="17">The sequence shown here is derived from an EMBL/GenBank/DDBJ whole genome shotgun (WGS) entry which is preliminary data.</text>
</comment>
<evidence type="ECO:0000256" key="2">
    <source>
        <dbReference type="ARBA" id="ARBA00010945"/>
    </source>
</evidence>
<feature type="site" description="Substrate discrimination" evidence="15">
    <location>
        <position position="14"/>
    </location>
</feature>
<sequence>MQRKIIHCDCDCFFAAVEMRDNPELRSIPIAIGGSADRRGVIATCNYMAREFGVRSAMSTAHALKLCPHLRVVSGNMAKYREVSQQVMNIFLEYTEIIEPLSLDEAFIDVTGSQHLQGSATLIADEIRRRVKEEVGISISAGVAPNKFLAKVASDWNKPDGIYVVLPNQVDAFVLTLPVKKISGVGEKTAEKLKKIGVETCQDLRAKSLAELVEGFGAFGKRLFDLSRGVDERPVKVSRIRKSISVEHTYPQDLADLESCIAQLPVLMEELDLRYTKLKEARAITGVVVKVKFFDFVQTTAEHTVTYPDIAHFRQLLIDAFNRGLRPVRLIGVGYRLADEGKDQPLQLSLLGDY</sequence>
<dbReference type="Pfam" id="PF00817">
    <property type="entry name" value="IMS"/>
    <property type="match status" value="1"/>
</dbReference>
<keyword evidence="13 15" id="KW-0234">DNA repair</keyword>
<evidence type="ECO:0000313" key="17">
    <source>
        <dbReference type="EMBL" id="MEM5536424.1"/>
    </source>
</evidence>
<dbReference type="InterPro" id="IPR043128">
    <property type="entry name" value="Rev_trsase/Diguanyl_cyclase"/>
</dbReference>
<keyword evidence="12 15" id="KW-0238">DNA-binding</keyword>
<evidence type="ECO:0000256" key="6">
    <source>
        <dbReference type="ARBA" id="ARBA00022695"/>
    </source>
</evidence>
<dbReference type="Gene3D" id="3.30.1490.100">
    <property type="entry name" value="DNA polymerase, Y-family, little finger domain"/>
    <property type="match status" value="1"/>
</dbReference>
<evidence type="ECO:0000256" key="14">
    <source>
        <dbReference type="ARBA" id="ARBA00049244"/>
    </source>
</evidence>
<proteinExistence type="inferred from homology"/>
<keyword evidence="18" id="KW-1185">Reference proteome</keyword>
<comment type="function">
    <text evidence="15">Poorly processive, error-prone DNA polymerase involved in untargeted mutagenesis. Copies undamaged DNA at stalled replication forks, which arise in vivo from mismatched or misaligned primer ends. These misaligned primers can be extended by PolIV. Exhibits no 3'-5' exonuclease (proofreading) activity. May be involved in translesional synthesis, in conjunction with the beta clamp from PolIII.</text>
</comment>
<evidence type="ECO:0000256" key="9">
    <source>
        <dbReference type="ARBA" id="ARBA00022763"/>
    </source>
</evidence>
<dbReference type="InterPro" id="IPR050116">
    <property type="entry name" value="DNA_polymerase-Y"/>
</dbReference>
<dbReference type="InterPro" id="IPR043502">
    <property type="entry name" value="DNA/RNA_pol_sf"/>
</dbReference>